<comment type="subcellular location">
    <subcellularLocation>
        <location evidence="2">Secreted</location>
    </subcellularLocation>
</comment>
<dbReference type="PANTHER" id="PTHR11848:SF117">
    <property type="entry name" value="INHIBIN ALPHA CHAIN"/>
    <property type="match status" value="1"/>
</dbReference>
<keyword evidence="9 12" id="KW-0339">Growth factor</keyword>
<evidence type="ECO:0000256" key="12">
    <source>
        <dbReference type="PIRNR" id="PIRNR037328"/>
    </source>
</evidence>
<evidence type="ECO:0000256" key="9">
    <source>
        <dbReference type="ARBA" id="ARBA00023030"/>
    </source>
</evidence>
<evidence type="ECO:0000256" key="2">
    <source>
        <dbReference type="ARBA" id="ARBA00004613"/>
    </source>
</evidence>
<dbReference type="GO" id="GO:0008083">
    <property type="term" value="F:growth factor activity"/>
    <property type="evidence" value="ECO:0007669"/>
    <property type="project" value="UniProtKB-KW"/>
</dbReference>
<evidence type="ECO:0000256" key="15">
    <source>
        <dbReference type="SAM" id="SignalP"/>
    </source>
</evidence>
<dbReference type="GO" id="GO:0005615">
    <property type="term" value="C:extracellular space"/>
    <property type="evidence" value="ECO:0007669"/>
    <property type="project" value="TreeGrafter"/>
</dbReference>
<keyword evidence="6" id="KW-0165">Cleavage on pair of basic residues</keyword>
<feature type="chain" id="PRO_5043686359" description="Inhibin alpha chain" evidence="15">
    <location>
        <begin position="29"/>
        <end position="352"/>
    </location>
</feature>
<dbReference type="Gene3D" id="2.60.120.970">
    <property type="match status" value="1"/>
</dbReference>
<dbReference type="AlphaFoldDB" id="A0AAV6FJV3"/>
<keyword evidence="11" id="KW-0325">Glycoprotein</keyword>
<dbReference type="EMBL" id="JADWDJ010000023">
    <property type="protein sequence ID" value="KAG5261906.1"/>
    <property type="molecule type" value="Genomic_DNA"/>
</dbReference>
<dbReference type="PROSITE" id="PS51362">
    <property type="entry name" value="TGF_BETA_2"/>
    <property type="match status" value="1"/>
</dbReference>
<proteinExistence type="inferred from homology"/>
<evidence type="ECO:0000256" key="5">
    <source>
        <dbReference type="ARBA" id="ARBA00022525"/>
    </source>
</evidence>
<evidence type="ECO:0000256" key="13">
    <source>
        <dbReference type="RuleBase" id="RU000354"/>
    </source>
</evidence>
<evidence type="ECO:0000313" key="17">
    <source>
        <dbReference type="EMBL" id="KAG5261906.1"/>
    </source>
</evidence>
<dbReference type="GO" id="GO:0005125">
    <property type="term" value="F:cytokine activity"/>
    <property type="evidence" value="ECO:0007669"/>
    <property type="project" value="TreeGrafter"/>
</dbReference>
<keyword evidence="8 15" id="KW-0732">Signal</keyword>
<sequence length="352" mass="39599">MWMHRPLSRAVLSAFCLLVLLVSQESEACPGDELPRELMLGWVKRRILEGLGLEEAPKPPEHRPPAENAEPEHPQRRSSRHGRGDLGAHNREHRDISEVILFPTLDSTCVDSPDAPSSSSETPDNGFFTYYFQPSLDDKETSVTSARFWFYAGEAVNAPVYILTTRQELLKVSDTPNKRGEDGWTIYHLEKDLHQAVAEGPFILQVRCSECACLRSEPDKTPFVHLHTVPKSPERTRRAPLIPWSPAALNILQRTSSDKTDPSSDCHLQKIDISFAELGWDNWIVHPKEFTFNYCHGTCANSQHSQVLGIKQCCAPVPGTMKSLRFTTTSDGGFSFKYETLPNIIPEECTCI</sequence>
<dbReference type="InterPro" id="IPR015615">
    <property type="entry name" value="TGF-beta-rel"/>
</dbReference>
<dbReference type="InterPro" id="IPR017948">
    <property type="entry name" value="TGFb_CS"/>
</dbReference>
<dbReference type="Pfam" id="PF00019">
    <property type="entry name" value="TGF_beta"/>
    <property type="match status" value="1"/>
</dbReference>
<accession>A0AAV6FJV3</accession>
<dbReference type="Gene3D" id="2.10.90.10">
    <property type="entry name" value="Cystine-knot cytokines"/>
    <property type="match status" value="1"/>
</dbReference>
<keyword evidence="18" id="KW-1185">Reference proteome</keyword>
<dbReference type="SUPFAM" id="SSF57501">
    <property type="entry name" value="Cystine-knot cytokines"/>
    <property type="match status" value="1"/>
</dbReference>
<dbReference type="InterPro" id="IPR029034">
    <property type="entry name" value="Cystine-knot_cytokine"/>
</dbReference>
<dbReference type="PANTHER" id="PTHR11848">
    <property type="entry name" value="TGF-BETA FAMILY"/>
    <property type="match status" value="1"/>
</dbReference>
<evidence type="ECO:0000256" key="1">
    <source>
        <dbReference type="ARBA" id="ARBA00002588"/>
    </source>
</evidence>
<dbReference type="InterPro" id="IPR001839">
    <property type="entry name" value="TGF-b_C"/>
</dbReference>
<evidence type="ECO:0000256" key="3">
    <source>
        <dbReference type="ARBA" id="ARBA00006656"/>
    </source>
</evidence>
<evidence type="ECO:0000259" key="16">
    <source>
        <dbReference type="PROSITE" id="PS51362"/>
    </source>
</evidence>
<comment type="similarity">
    <text evidence="3 13">Belongs to the TGF-beta family.</text>
</comment>
<dbReference type="Proteomes" id="UP000823561">
    <property type="component" value="Chromosome 23"/>
</dbReference>
<dbReference type="PROSITE" id="PS00250">
    <property type="entry name" value="TGF_BETA_1"/>
    <property type="match status" value="1"/>
</dbReference>
<evidence type="ECO:0000256" key="14">
    <source>
        <dbReference type="SAM" id="MobiDB-lite"/>
    </source>
</evidence>
<evidence type="ECO:0000256" key="10">
    <source>
        <dbReference type="ARBA" id="ARBA00023157"/>
    </source>
</evidence>
<evidence type="ECO:0000256" key="6">
    <source>
        <dbReference type="ARBA" id="ARBA00022685"/>
    </source>
</evidence>
<protein>
    <recommendedName>
        <fullName evidence="4 12">Inhibin alpha chain</fullName>
    </recommendedName>
</protein>
<comment type="caution">
    <text evidence="17">The sequence shown here is derived from an EMBL/GenBank/DDBJ whole genome shotgun (WGS) entry which is preliminary data.</text>
</comment>
<feature type="signal peptide" evidence="15">
    <location>
        <begin position="1"/>
        <end position="28"/>
    </location>
</feature>
<keyword evidence="5 12" id="KW-0964">Secreted</keyword>
<evidence type="ECO:0000256" key="8">
    <source>
        <dbReference type="ARBA" id="ARBA00022729"/>
    </source>
</evidence>
<reference evidence="17" key="1">
    <citation type="submission" date="2020-10" db="EMBL/GenBank/DDBJ databases">
        <title>Chromosome-scale genome assembly of the Allis shad, Alosa alosa.</title>
        <authorList>
            <person name="Margot Z."/>
            <person name="Christophe K."/>
            <person name="Cabau C."/>
            <person name="Louis A."/>
            <person name="Berthelot C."/>
            <person name="Parey E."/>
            <person name="Roest Crollius H."/>
            <person name="Montfort J."/>
            <person name="Robinson-Rechavi M."/>
            <person name="Bucao C."/>
            <person name="Bouchez O."/>
            <person name="Gislard M."/>
            <person name="Lluch J."/>
            <person name="Milhes M."/>
            <person name="Lampietro C."/>
            <person name="Lopez Roques C."/>
            <person name="Donnadieu C."/>
            <person name="Braasch I."/>
            <person name="Desvignes T."/>
            <person name="Postlethwait J."/>
            <person name="Bobe J."/>
            <person name="Guiguen Y."/>
        </authorList>
    </citation>
    <scope>NUCLEOTIDE SEQUENCE</scope>
    <source>
        <strain evidence="17">M-15738</strain>
        <tissue evidence="17">Blood</tissue>
    </source>
</reference>
<evidence type="ECO:0000256" key="7">
    <source>
        <dbReference type="ARBA" id="ARBA00022702"/>
    </source>
</evidence>
<dbReference type="PIRSF" id="PIRSF037328">
    <property type="entry name" value="Inhibin_alpha_subunit"/>
    <property type="match status" value="1"/>
</dbReference>
<dbReference type="PRINTS" id="PR00669">
    <property type="entry name" value="INHIBINA"/>
</dbReference>
<gene>
    <name evidence="17" type="ORF">AALO_G00289920</name>
</gene>
<feature type="domain" description="TGF-beta family profile" evidence="16">
    <location>
        <begin position="235"/>
        <end position="352"/>
    </location>
</feature>
<dbReference type="GO" id="GO:0005179">
    <property type="term" value="F:hormone activity"/>
    <property type="evidence" value="ECO:0007669"/>
    <property type="project" value="UniProtKB-KW"/>
</dbReference>
<keyword evidence="10" id="KW-1015">Disulfide bond</keyword>
<dbReference type="SMART" id="SM00204">
    <property type="entry name" value="TGFB"/>
    <property type="match status" value="1"/>
</dbReference>
<name>A0AAV6FJV3_9TELE</name>
<feature type="region of interest" description="Disordered" evidence="14">
    <location>
        <begin position="53"/>
        <end position="89"/>
    </location>
</feature>
<dbReference type="InterPro" id="IPR017175">
    <property type="entry name" value="Inhibin_asu"/>
</dbReference>
<evidence type="ECO:0000256" key="11">
    <source>
        <dbReference type="ARBA" id="ARBA00023180"/>
    </source>
</evidence>
<comment type="function">
    <text evidence="1">Inhibins and activins inhibit and activate, respectively, the secretion of follitropin by the pituitary gland. Inhibins/activins are involved in regulating a number of diverse functions such as hypothalamic and pituitary hormone secretion, gonadal hormone secretion, germ cell development and maturation, erythroid differentiation, insulin secretion, nerve cell survival, embryonic axial development or bone growth, depending on their subunit composition. Inhibins appear to oppose the functions of activins.</text>
</comment>
<evidence type="ECO:0000313" key="18">
    <source>
        <dbReference type="Proteomes" id="UP000823561"/>
    </source>
</evidence>
<evidence type="ECO:0000256" key="4">
    <source>
        <dbReference type="ARBA" id="ARBA00019280"/>
    </source>
</evidence>
<keyword evidence="7 12" id="KW-0372">Hormone</keyword>
<organism evidence="17 18">
    <name type="scientific">Alosa alosa</name>
    <name type="common">allis shad</name>
    <dbReference type="NCBI Taxonomy" id="278164"/>
    <lineage>
        <taxon>Eukaryota</taxon>
        <taxon>Metazoa</taxon>
        <taxon>Chordata</taxon>
        <taxon>Craniata</taxon>
        <taxon>Vertebrata</taxon>
        <taxon>Euteleostomi</taxon>
        <taxon>Actinopterygii</taxon>
        <taxon>Neopterygii</taxon>
        <taxon>Teleostei</taxon>
        <taxon>Clupei</taxon>
        <taxon>Clupeiformes</taxon>
        <taxon>Clupeoidei</taxon>
        <taxon>Clupeidae</taxon>
        <taxon>Alosa</taxon>
    </lineage>
</organism>
<feature type="compositionally biased region" description="Basic and acidic residues" evidence="14">
    <location>
        <begin position="55"/>
        <end position="75"/>
    </location>
</feature>